<dbReference type="Proteomes" id="UP000095287">
    <property type="component" value="Unplaced"/>
</dbReference>
<keyword evidence="2" id="KW-0812">Transmembrane</keyword>
<keyword evidence="2" id="KW-1133">Transmembrane helix</keyword>
<proteinExistence type="predicted"/>
<reference evidence="4" key="1">
    <citation type="submission" date="2016-11" db="UniProtKB">
        <authorList>
            <consortium name="WormBaseParasite"/>
        </authorList>
    </citation>
    <scope>IDENTIFICATION</scope>
</reference>
<evidence type="ECO:0000313" key="4">
    <source>
        <dbReference type="WBParaSite" id="L893_g4942.t1"/>
    </source>
</evidence>
<protein>
    <submittedName>
        <fullName evidence="4">Essential MCU regulator, mitochondrial</fullName>
    </submittedName>
</protein>
<evidence type="ECO:0000313" key="3">
    <source>
        <dbReference type="Proteomes" id="UP000095287"/>
    </source>
</evidence>
<evidence type="ECO:0000256" key="1">
    <source>
        <dbReference type="SAM" id="MobiDB-lite"/>
    </source>
</evidence>
<organism evidence="3 4">
    <name type="scientific">Steinernema glaseri</name>
    <dbReference type="NCBI Taxonomy" id="37863"/>
    <lineage>
        <taxon>Eukaryota</taxon>
        <taxon>Metazoa</taxon>
        <taxon>Ecdysozoa</taxon>
        <taxon>Nematoda</taxon>
        <taxon>Chromadorea</taxon>
        <taxon>Rhabditida</taxon>
        <taxon>Tylenchina</taxon>
        <taxon>Panagrolaimomorpha</taxon>
        <taxon>Strongyloidoidea</taxon>
        <taxon>Steinernematidae</taxon>
        <taxon>Steinernema</taxon>
    </lineage>
</organism>
<evidence type="ECO:0000256" key="2">
    <source>
        <dbReference type="SAM" id="Phobius"/>
    </source>
</evidence>
<feature type="region of interest" description="Disordered" evidence="1">
    <location>
        <begin position="54"/>
        <end position="77"/>
    </location>
</feature>
<feature type="compositionally biased region" description="Basic and acidic residues" evidence="1">
    <location>
        <begin position="54"/>
        <end position="70"/>
    </location>
</feature>
<feature type="transmembrane region" description="Helical" evidence="2">
    <location>
        <begin position="20"/>
        <end position="43"/>
    </location>
</feature>
<keyword evidence="3" id="KW-1185">Reference proteome</keyword>
<dbReference type="AlphaFoldDB" id="A0A1I8AEL4"/>
<sequence length="77" mass="8882">MMGLNHTSLTDKVLFSYTQFTFLRIAGAILTTVGAVGFLYGLYDEITVHEKKEREMEAKRLHDEKTRQEFEEPSNVV</sequence>
<accession>A0A1I8AEL4</accession>
<keyword evidence="2" id="KW-0472">Membrane</keyword>
<name>A0A1I8AEL4_9BILA</name>
<dbReference type="WBParaSite" id="L893_g4942.t1">
    <property type="protein sequence ID" value="L893_g4942.t1"/>
    <property type="gene ID" value="L893_g4942"/>
</dbReference>